<dbReference type="InterPro" id="IPR011545">
    <property type="entry name" value="DEAD/DEAH_box_helicase_dom"/>
</dbReference>
<dbReference type="Gene3D" id="3.40.50.300">
    <property type="entry name" value="P-loop containing nucleotide triphosphate hydrolases"/>
    <property type="match status" value="2"/>
</dbReference>
<evidence type="ECO:0000313" key="3">
    <source>
        <dbReference type="Proteomes" id="UP000021210"/>
    </source>
</evidence>
<dbReference type="PROSITE" id="PS51192">
    <property type="entry name" value="HELICASE_ATP_BIND_1"/>
    <property type="match status" value="1"/>
</dbReference>
<keyword evidence="2" id="KW-0378">Hydrolase</keyword>
<proteinExistence type="predicted"/>
<organism evidence="2 3">
    <name type="scientific">Mycobacteroides abscessus 1948</name>
    <dbReference type="NCBI Taxonomy" id="1299323"/>
    <lineage>
        <taxon>Bacteria</taxon>
        <taxon>Bacillati</taxon>
        <taxon>Actinomycetota</taxon>
        <taxon>Actinomycetes</taxon>
        <taxon>Mycobacteriales</taxon>
        <taxon>Mycobacteriaceae</taxon>
        <taxon>Mycobacteroides</taxon>
        <taxon>Mycobacteroides abscessus</taxon>
    </lineage>
</organism>
<name>A0A829QN53_9MYCO</name>
<dbReference type="EMBL" id="JAOH01000002">
    <property type="protein sequence ID" value="EUA63609.1"/>
    <property type="molecule type" value="Genomic_DNA"/>
</dbReference>
<feature type="domain" description="Helicase ATP-binding" evidence="1">
    <location>
        <begin position="45"/>
        <end position="308"/>
    </location>
</feature>
<dbReference type="InterPro" id="IPR006555">
    <property type="entry name" value="ATP-dep_Helicase_C"/>
</dbReference>
<dbReference type="Pfam" id="PF13307">
    <property type="entry name" value="Helicase_C_2"/>
    <property type="match status" value="1"/>
</dbReference>
<dbReference type="AlphaFoldDB" id="A0A829QN53"/>
<comment type="caution">
    <text evidence="2">The sequence shown here is derived from an EMBL/GenBank/DDBJ whole genome shotgun (WGS) entry which is preliminary data.</text>
</comment>
<dbReference type="SMART" id="SM00491">
    <property type="entry name" value="HELICc2"/>
    <property type="match status" value="1"/>
</dbReference>
<gene>
    <name evidence="2" type="ORF">I542_3766</name>
</gene>
<dbReference type="SUPFAM" id="SSF52540">
    <property type="entry name" value="P-loop containing nucleoside triphosphate hydrolases"/>
    <property type="match status" value="2"/>
</dbReference>
<accession>A0A829QN53</accession>
<dbReference type="GO" id="GO:0005524">
    <property type="term" value="F:ATP binding"/>
    <property type="evidence" value="ECO:0007669"/>
    <property type="project" value="InterPro"/>
</dbReference>
<dbReference type="Proteomes" id="UP000021210">
    <property type="component" value="Unassembled WGS sequence"/>
</dbReference>
<evidence type="ECO:0000259" key="1">
    <source>
        <dbReference type="PROSITE" id="PS51192"/>
    </source>
</evidence>
<dbReference type="GO" id="GO:0003676">
    <property type="term" value="F:nucleic acid binding"/>
    <property type="evidence" value="ECO:0007669"/>
    <property type="project" value="InterPro"/>
</dbReference>
<dbReference type="Pfam" id="PF00270">
    <property type="entry name" value="DEAD"/>
    <property type="match status" value="1"/>
</dbReference>
<keyword evidence="2" id="KW-0067">ATP-binding</keyword>
<keyword evidence="2" id="KW-0347">Helicase</keyword>
<reference evidence="2 3" key="1">
    <citation type="submission" date="2013-12" db="EMBL/GenBank/DDBJ databases">
        <authorList>
            <person name="Zelazny A."/>
            <person name="Olivier K."/>
            <person name="Holland S."/>
            <person name="Lenaerts A."/>
            <person name="Ordway D."/>
            <person name="DeGroote M.A."/>
            <person name="Parker T."/>
            <person name="Sizemore C."/>
            <person name="Tallon L.J."/>
            <person name="Sadzewicz L.K."/>
            <person name="Sengamalay N."/>
            <person name="Fraser C.M."/>
            <person name="Hine E."/>
            <person name="Shefchek K.A."/>
            <person name="Das S.P."/>
            <person name="Tettelin H."/>
        </authorList>
    </citation>
    <scope>NUCLEOTIDE SEQUENCE [LARGE SCALE GENOMIC DNA]</scope>
    <source>
        <strain evidence="2 3">1948</strain>
    </source>
</reference>
<dbReference type="InterPro" id="IPR014001">
    <property type="entry name" value="Helicase_ATP-bd"/>
</dbReference>
<evidence type="ECO:0000313" key="2">
    <source>
        <dbReference type="EMBL" id="EUA63609.1"/>
    </source>
</evidence>
<dbReference type="GO" id="GO:0016818">
    <property type="term" value="F:hydrolase activity, acting on acid anhydrides, in phosphorus-containing anhydrides"/>
    <property type="evidence" value="ECO:0007669"/>
    <property type="project" value="InterPro"/>
</dbReference>
<dbReference type="SMART" id="SM00487">
    <property type="entry name" value="DEXDc"/>
    <property type="match status" value="1"/>
</dbReference>
<dbReference type="InterPro" id="IPR027417">
    <property type="entry name" value="P-loop_NTPase"/>
</dbReference>
<dbReference type="GO" id="GO:0006139">
    <property type="term" value="P:nucleobase-containing compound metabolic process"/>
    <property type="evidence" value="ECO:0007669"/>
    <property type="project" value="InterPro"/>
</dbReference>
<protein>
    <submittedName>
        <fullName evidence="2">DEAD/DEAH box helicase family protein</fullName>
    </submittedName>
</protein>
<sequence length="845" mass="92054">MPLDLGRINPGKRAHLLEPRDIFAALPDKRWPRLRAEQGEVLKAWFARRTERDLVIKQNTGGGKTLVGLLIGQSSLNEGIGPVIYLVPDRYLITQVVDTAEAVGIAVTTDVDEELFRAGRAICVATFDKLVNGRTVFGVRGRREITPLGTVIVDDAHAALSAARQQFRPTLSANSEGYAKLLGLFAADLQRQSQRGYADLAAGDRGTPLRVPPKAVVERTAEVMAILRPLGEDHAVKSMFFGWPLISEDLALATITFTSRSVEIKTPCPRIDLIAAFADATRRVYLTATLADEGVLVTELGADARSVRKPITPDRASDLGDRLILAPQSINPDVDEKLVRQLVRDFADGDRNGDGTLEADPVNVVVLVPGTERAKLWDQFANHTLNVNTMGPVIEQMTNGEHVGVVVLINKYDGVDLPDGACRLLIIDGVPTPLSGSEQREAAALTGSLTFESRKVQRLEQGMGRGIRDLQDYCAVLVLTREASLTLRDPKRLQFYSPVTRAQIELSQQVADQIAAEGLEEIRNVLDIFLEREESWVSVSRAAVADVEYKHDGAVDAHTEARRQAFDKAVAGDLSTAVQLLRSGIDTLTDELETGWAMEELAGYQQHVDPAGSQKTLVGARLRNPGALKAEVPPEPRRTKGPAQQAEAAATYLGAQYDDPVALRLSVGSLFDNIVWAVPETHDLAEDQFRLLGLHLGFASSRPDREENDGGPDVLWGLSPEANAVIELKTEITRKDPVIHKLDEAGQLLTSLEWDARRNPGATSRIPVIVHPSAVLSPNASLPPHTRVITKQDLADLRVDVENFVKDLVAVGRWSHPATVREALVRNRLTAATVISAHSTAISTS</sequence>
<dbReference type="GO" id="GO:0004386">
    <property type="term" value="F:helicase activity"/>
    <property type="evidence" value="ECO:0007669"/>
    <property type="project" value="UniProtKB-KW"/>
</dbReference>
<keyword evidence="2" id="KW-0547">Nucleotide-binding</keyword>